<dbReference type="GO" id="GO:0004170">
    <property type="term" value="F:dUTP diphosphatase activity"/>
    <property type="evidence" value="ECO:0007669"/>
    <property type="project" value="UniProtKB-EC"/>
</dbReference>
<dbReference type="AlphaFoldDB" id="A0A811G1Z1"/>
<dbReference type="InterPro" id="IPR029054">
    <property type="entry name" value="dUTPase-like"/>
</dbReference>
<dbReference type="InterPro" id="IPR008181">
    <property type="entry name" value="dUTPase"/>
</dbReference>
<comment type="caution">
    <text evidence="8">The sequence shown here is derived from an EMBL/GenBank/DDBJ whole genome shotgun (WGS) entry which is preliminary data.</text>
</comment>
<proteinExistence type="inferred from homology"/>
<organism evidence="8 9">
    <name type="scientific">Corynebacterium diphtheriae</name>
    <dbReference type="NCBI Taxonomy" id="1717"/>
    <lineage>
        <taxon>Bacteria</taxon>
        <taxon>Bacillati</taxon>
        <taxon>Actinomycetota</taxon>
        <taxon>Actinomycetes</taxon>
        <taxon>Mycobacteriales</taxon>
        <taxon>Corynebacteriaceae</taxon>
        <taxon>Corynebacterium</taxon>
    </lineage>
</organism>
<dbReference type="SUPFAM" id="SSF51283">
    <property type="entry name" value="dUTPase-like"/>
    <property type="match status" value="1"/>
</dbReference>
<feature type="transmembrane region" description="Helical" evidence="6">
    <location>
        <begin position="6"/>
        <end position="27"/>
    </location>
</feature>
<dbReference type="NCBIfam" id="NF001862">
    <property type="entry name" value="PRK00601.1"/>
    <property type="match status" value="1"/>
</dbReference>
<evidence type="ECO:0000256" key="1">
    <source>
        <dbReference type="ARBA" id="ARBA00006581"/>
    </source>
</evidence>
<evidence type="ECO:0000256" key="2">
    <source>
        <dbReference type="ARBA" id="ARBA00012379"/>
    </source>
</evidence>
<dbReference type="Proteomes" id="UP000480222">
    <property type="component" value="Unassembled WGS sequence"/>
</dbReference>
<evidence type="ECO:0000313" key="8">
    <source>
        <dbReference type="EMBL" id="CAB0594181.1"/>
    </source>
</evidence>
<dbReference type="EC" id="3.6.1.23" evidence="2"/>
<comment type="catalytic activity">
    <reaction evidence="5">
        <text>dUTP + H2O = dUMP + diphosphate + H(+)</text>
        <dbReference type="Rhea" id="RHEA:10248"/>
        <dbReference type="ChEBI" id="CHEBI:15377"/>
        <dbReference type="ChEBI" id="CHEBI:15378"/>
        <dbReference type="ChEBI" id="CHEBI:33019"/>
        <dbReference type="ChEBI" id="CHEBI:61555"/>
        <dbReference type="ChEBI" id="CHEBI:246422"/>
        <dbReference type="EC" id="3.6.1.23"/>
    </reaction>
</comment>
<dbReference type="GO" id="GO:0006226">
    <property type="term" value="P:dUMP biosynthetic process"/>
    <property type="evidence" value="ECO:0007669"/>
    <property type="project" value="InterPro"/>
</dbReference>
<comment type="similarity">
    <text evidence="1">Belongs to the dUTPase family.</text>
</comment>
<dbReference type="CDD" id="cd07557">
    <property type="entry name" value="trimeric_dUTPase"/>
    <property type="match status" value="1"/>
</dbReference>
<evidence type="ECO:0000256" key="3">
    <source>
        <dbReference type="ARBA" id="ARBA00022801"/>
    </source>
</evidence>
<accession>A0A811G1Z1</accession>
<evidence type="ECO:0000256" key="6">
    <source>
        <dbReference type="SAM" id="Phobius"/>
    </source>
</evidence>
<dbReference type="PANTHER" id="PTHR11241:SF0">
    <property type="entry name" value="DEOXYURIDINE 5'-TRIPHOSPHATE NUCLEOTIDOHYDROLASE"/>
    <property type="match status" value="1"/>
</dbReference>
<evidence type="ECO:0000256" key="5">
    <source>
        <dbReference type="ARBA" id="ARBA00047686"/>
    </source>
</evidence>
<dbReference type="NCBIfam" id="TIGR00576">
    <property type="entry name" value="dut"/>
    <property type="match status" value="1"/>
</dbReference>
<gene>
    <name evidence="8" type="ORF">CIP107547_00907</name>
</gene>
<dbReference type="Gene3D" id="2.70.40.10">
    <property type="match status" value="1"/>
</dbReference>
<reference evidence="8 9" key="1">
    <citation type="submission" date="2020-02" db="EMBL/GenBank/DDBJ databases">
        <authorList>
            <person name="Brisse S."/>
        </authorList>
    </citation>
    <scope>NUCLEOTIDE SEQUENCE [LARGE SCALE GENOMIC DNA]</scope>
    <source>
        <strain evidence="8">CIP107547</strain>
    </source>
</reference>
<dbReference type="InterPro" id="IPR033704">
    <property type="entry name" value="dUTPase_trimeric"/>
</dbReference>
<dbReference type="GO" id="GO:0000287">
    <property type="term" value="F:magnesium ion binding"/>
    <property type="evidence" value="ECO:0007669"/>
    <property type="project" value="InterPro"/>
</dbReference>
<dbReference type="PANTHER" id="PTHR11241">
    <property type="entry name" value="DEOXYURIDINE 5'-TRIPHOSPHATE NUCLEOTIDOHYDROLASE"/>
    <property type="match status" value="1"/>
</dbReference>
<dbReference type="RefSeq" id="WP_088263255.1">
    <property type="nucleotide sequence ID" value="NZ_CP040521.1"/>
</dbReference>
<keyword evidence="6" id="KW-1133">Transmembrane helix</keyword>
<dbReference type="Pfam" id="PF00692">
    <property type="entry name" value="dUTPase"/>
    <property type="match status" value="1"/>
</dbReference>
<keyword evidence="3" id="KW-0378">Hydrolase</keyword>
<evidence type="ECO:0000313" key="9">
    <source>
        <dbReference type="Proteomes" id="UP000480222"/>
    </source>
</evidence>
<dbReference type="EMBL" id="CADDAV010000010">
    <property type="protein sequence ID" value="CAB0594181.1"/>
    <property type="molecule type" value="Genomic_DNA"/>
</dbReference>
<dbReference type="InterPro" id="IPR036157">
    <property type="entry name" value="dUTPase-like_sf"/>
</dbReference>
<dbReference type="GO" id="GO:0046081">
    <property type="term" value="P:dUTP catabolic process"/>
    <property type="evidence" value="ECO:0007669"/>
    <property type="project" value="InterPro"/>
</dbReference>
<keyword evidence="6" id="KW-0472">Membrane</keyword>
<keyword evidence="6" id="KW-0812">Transmembrane</keyword>
<sequence>MSPKMILDITCSLLSTFLIIVMIIKIIERKRAAEKLIAILDKAKPTTLPMRLISDEVRMPKHAHPTDAGIDLEAQDSQIVRPGATAVIHTGVATAIPTGHFGMLVVRSSFGKQGFSLVNGVGIIDSDYCGEIIGVVRNHSEHKATISKHQRVLQLVIVPFTALTPVERELNQTPRGAGGFGSTGK</sequence>
<evidence type="ECO:0000256" key="4">
    <source>
        <dbReference type="ARBA" id="ARBA00023080"/>
    </source>
</evidence>
<name>A0A811G1Z1_CORDP</name>
<keyword evidence="4" id="KW-0546">Nucleotide metabolism</keyword>
<evidence type="ECO:0000259" key="7">
    <source>
        <dbReference type="Pfam" id="PF00692"/>
    </source>
</evidence>
<protein>
    <recommendedName>
        <fullName evidence="2">dUTP diphosphatase</fullName>
        <ecNumber evidence="2">3.6.1.23</ecNumber>
    </recommendedName>
</protein>
<feature type="domain" description="dUTPase-like" evidence="7">
    <location>
        <begin position="56"/>
        <end position="184"/>
    </location>
</feature>